<sequence>MSVVAPNVSRLGGVARRGHRPLAEGSKTVTSWPELMDPDLRGYIEERQATALRTYENDPDLLLEHVRQEDSFRTGGYGTRQISELLQNAVDAIGSTGTTGTVEFRIADGALYCANEGAGFTRDGVRAVTYAFLSTKRGEEIGRFGLGFKSILGITDHPQIYSRAVSFEFNAPDTAELFAGIPTEGGRLPLLRIPTVAHPVRAAAEDPNLAELMSWATTVIKLPLTREGERLRKELETFEVESLLFFKPLDRLRITIQGAPGAGPVSRDLLRAGHPDAGEVRLIVPGSEPVRWLYAERSYEPTIDVASTLPETSRRASMTVSYAVRPEGRAGVGRLWAWFPLIDETTARGIFNAPWQVNDDRTSLVPGSLLNQAMLGVAADLFLDVVTRAATPADPAAHLDLFPARGRELRSNADRFLSQAIPERAAKRPMIPDTTGELKIPAYFERVPDLQKAPITPSAARAWQERAPRKTMPHWQCFTTPTRRLRLRTLLGGTDEERSSRESGVAAWLEELAHAGAVEDVEAAISIAAALAPVSAEMKSVVGPAPIVPLEGGGWARVDASTSVLLPLDGADVPHGVRTVRADIAAFGTVADDLRLLGFRVVSADETASALAYGASDRWGHDEWGRFWGVLGSATPAVASEAIRRVRERGVDILVPTVAGGWRPAREILADPGFARAVPARHFDDARVPSVALVRAAGAVDTPIGDYPLDRDSLRPHYVSAVEKMARAHLQRSGFSDARVVVPDGDGVGPLDVLADDLTDEERVFWTRGVLRFMASREITLRVRVAPGKVAEIPASSFEWWTVRNYGRVLTTRGVVRPMEAVSSRLHVFGAFLPVVADAEFSVTLGLPSQLDAVPAQHLNAFLATEGYGVSDAKAFAELVRVCASRSDVAIPDTIPAVSKGVVTLTPRREVAVTMKTSDVAALDEASVAYIPTDGDFGELVSKWELLTAGDALQQSLEVIGVGESTPVLDIYPSLQGRVTARLNKQKIARAESIFRVLQSIHGVSKRRLVAAKQDGVVIVDSSLDSEQTLEQLARALDLGLTAGDVKGVLRDDEDARRSELIERAQVARNNESRLLILVGAEVLRQRLPNGLLAAVESRTGILGDREVAELFLQVHGQDAVRALREDLTRVGVPVPRQWDGSPAAQSAVKLLGFDTSFAGARESHPPSVTQVQGQIFLNELHDFQAALAEQITELATTADPARKRGLLYLPTGAGKTRVTVEALLRLMKIGAVESPLLWIAQSEELCEQAITAFTEVWRWIGDERPLDISRFWSGHELDESNEELQIVVAIDATLLSRLGEPQYAWLTRPGMVVIDEAHTAGTKTYTDILRNLGLTAARTDRPLLGLTATPFRGRNEELNRRFVERFGSNRLEALDPEDPIGELRDRAVLSEVDYDILRGVSVSVSDQDAEFRQMKEVTKNMLTLIGQDMGRTQTVVDHITSLLQENPDWPVLVFAASVASAHTIAALLRLQDVRADSVDGGVRKHQRRRVVERFKTGESQVLVNCDLLTQGFDAPKVRALYIARPTFSPNRYLQMVGRGLRGPANGGTERCLVVNVEDTFEQFGEQLAYNEFDYLWSKK</sequence>
<proteinExistence type="predicted"/>
<dbReference type="InterPro" id="IPR001650">
    <property type="entry name" value="Helicase_C-like"/>
</dbReference>
<gene>
    <name evidence="3" type="ORF">GCM10009807_24370</name>
</gene>
<evidence type="ECO:0000259" key="2">
    <source>
        <dbReference type="PROSITE" id="PS51194"/>
    </source>
</evidence>
<dbReference type="InterPro" id="IPR027417">
    <property type="entry name" value="P-loop_NTPase"/>
</dbReference>
<name>A0ABP4SZ56_9MICO</name>
<dbReference type="Gene3D" id="3.40.50.300">
    <property type="entry name" value="P-loop containing nucleotide triphosphate hydrolases"/>
    <property type="match status" value="2"/>
</dbReference>
<dbReference type="InterPro" id="IPR036890">
    <property type="entry name" value="HATPase_C_sf"/>
</dbReference>
<dbReference type="NCBIfam" id="NF047352">
    <property type="entry name" value="P_loop_sacsin"/>
    <property type="match status" value="1"/>
</dbReference>
<dbReference type="InterPro" id="IPR006935">
    <property type="entry name" value="Helicase/UvrB_N"/>
</dbReference>
<dbReference type="Proteomes" id="UP001500596">
    <property type="component" value="Unassembled WGS sequence"/>
</dbReference>
<dbReference type="SUPFAM" id="SSF52540">
    <property type="entry name" value="P-loop containing nucleoside triphosphate hydrolases"/>
    <property type="match status" value="1"/>
</dbReference>
<dbReference type="Gene3D" id="3.30.565.10">
    <property type="entry name" value="Histidine kinase-like ATPase, C-terminal domain"/>
    <property type="match status" value="1"/>
</dbReference>
<comment type="caution">
    <text evidence="3">The sequence shown here is derived from an EMBL/GenBank/DDBJ whole genome shotgun (WGS) entry which is preliminary data.</text>
</comment>
<keyword evidence="4" id="KW-1185">Reference proteome</keyword>
<accession>A0ABP4SZ56</accession>
<dbReference type="SMART" id="SM00490">
    <property type="entry name" value="HELICc"/>
    <property type="match status" value="1"/>
</dbReference>
<evidence type="ECO:0008006" key="5">
    <source>
        <dbReference type="Google" id="ProtNLM"/>
    </source>
</evidence>
<protein>
    <recommendedName>
        <fullName evidence="5">Helicase</fullName>
    </recommendedName>
</protein>
<evidence type="ECO:0000313" key="4">
    <source>
        <dbReference type="Proteomes" id="UP001500596"/>
    </source>
</evidence>
<feature type="domain" description="Helicase ATP-binding" evidence="1">
    <location>
        <begin position="1197"/>
        <end position="1369"/>
    </location>
</feature>
<dbReference type="EMBL" id="BAAAPK010000001">
    <property type="protein sequence ID" value="GAA1679615.1"/>
    <property type="molecule type" value="Genomic_DNA"/>
</dbReference>
<evidence type="ECO:0000313" key="3">
    <source>
        <dbReference type="EMBL" id="GAA1679615.1"/>
    </source>
</evidence>
<dbReference type="InterPro" id="IPR014001">
    <property type="entry name" value="Helicase_ATP-bd"/>
</dbReference>
<dbReference type="InterPro" id="IPR050742">
    <property type="entry name" value="Helicase_Restrict-Modif_Enz"/>
</dbReference>
<dbReference type="SUPFAM" id="SSF55874">
    <property type="entry name" value="ATPase domain of HSP90 chaperone/DNA topoisomerase II/histidine kinase"/>
    <property type="match status" value="1"/>
</dbReference>
<dbReference type="PANTHER" id="PTHR47396:SF1">
    <property type="entry name" value="ATP-DEPENDENT HELICASE IRC3-RELATED"/>
    <property type="match status" value="1"/>
</dbReference>
<dbReference type="SMART" id="SM00487">
    <property type="entry name" value="DEXDc"/>
    <property type="match status" value="1"/>
</dbReference>
<dbReference type="Pfam" id="PF00271">
    <property type="entry name" value="Helicase_C"/>
    <property type="match status" value="1"/>
</dbReference>
<reference evidence="4" key="1">
    <citation type="journal article" date="2019" name="Int. J. Syst. Evol. Microbiol.">
        <title>The Global Catalogue of Microorganisms (GCM) 10K type strain sequencing project: providing services to taxonomists for standard genome sequencing and annotation.</title>
        <authorList>
            <consortium name="The Broad Institute Genomics Platform"/>
            <consortium name="The Broad Institute Genome Sequencing Center for Infectious Disease"/>
            <person name="Wu L."/>
            <person name="Ma J."/>
        </authorList>
    </citation>
    <scope>NUCLEOTIDE SEQUENCE [LARGE SCALE GENOMIC DNA]</scope>
    <source>
        <strain evidence="4">JCM 15575</strain>
    </source>
</reference>
<dbReference type="PANTHER" id="PTHR47396">
    <property type="entry name" value="TYPE I RESTRICTION ENZYME ECOKI R PROTEIN"/>
    <property type="match status" value="1"/>
</dbReference>
<organism evidence="3 4">
    <name type="scientific">Microbacterium lacus</name>
    <dbReference type="NCBI Taxonomy" id="415217"/>
    <lineage>
        <taxon>Bacteria</taxon>
        <taxon>Bacillati</taxon>
        <taxon>Actinomycetota</taxon>
        <taxon>Actinomycetes</taxon>
        <taxon>Micrococcales</taxon>
        <taxon>Microbacteriaceae</taxon>
        <taxon>Microbacterium</taxon>
    </lineage>
</organism>
<dbReference type="PROSITE" id="PS51192">
    <property type="entry name" value="HELICASE_ATP_BIND_1"/>
    <property type="match status" value="1"/>
</dbReference>
<evidence type="ECO:0000259" key="1">
    <source>
        <dbReference type="PROSITE" id="PS51192"/>
    </source>
</evidence>
<feature type="domain" description="Helicase C-terminal" evidence="2">
    <location>
        <begin position="1435"/>
        <end position="1576"/>
    </location>
</feature>
<dbReference type="PROSITE" id="PS51194">
    <property type="entry name" value="HELICASE_CTER"/>
    <property type="match status" value="1"/>
</dbReference>
<dbReference type="Pfam" id="PF04851">
    <property type="entry name" value="ResIII"/>
    <property type="match status" value="1"/>
</dbReference>